<dbReference type="Pfam" id="PF13730">
    <property type="entry name" value="HTH_36"/>
    <property type="match status" value="1"/>
</dbReference>
<evidence type="ECO:0000313" key="3">
    <source>
        <dbReference type="Proteomes" id="UP000011776"/>
    </source>
</evidence>
<comment type="caution">
    <text evidence="2">The sequence shown here is derived from an EMBL/GenBank/DDBJ whole genome shotgun (WGS) entry which is preliminary data.</text>
</comment>
<proteinExistence type="predicted"/>
<dbReference type="GO" id="GO:0003677">
    <property type="term" value="F:DNA binding"/>
    <property type="evidence" value="ECO:0007669"/>
    <property type="project" value="UniProtKB-KW"/>
</dbReference>
<sequence length="393" mass="45422">MEGIYLRTPKAFTKERRIKRNQLGTAILVFGSMWSFSGKGNICFASIGLGPDDEENPKIGKATICSRSGLSKNTVVKYKKLLAQLGWIQVRREGGTKNDTIHLFETPQTILEKVIPNNNDSNAEKIGNLVFNENALGIKNPNCMNEDSCSVPKGVGFTVQNSSKHNINKINNTKHENFQIETKRIDSIWTGFLVWAKERLSKTSNESLKQFRVKFENERLYIVGEINDSLKMIVSKYFNEEAKLKTEIKFVKEKVQEKEQNFNSSKKLDPSNQENQTQPNQESSMPVDQSENQDIKTFRDYISVDKVIHEFINHSSLKLNRPDLEEIRKLRISYDLEKIVIYDPLPERLKNHIRDYFYSHPQRVIALQFEEGKINSMLRRNTKPKRAVNFLES</sequence>
<gene>
    <name evidence="2" type="ORF">LEP1GSC151_2126</name>
</gene>
<dbReference type="BioCyc" id="LINT1001599:G11K9-4920-MONOMER"/>
<evidence type="ECO:0000313" key="2">
    <source>
        <dbReference type="EMBL" id="EMG10449.1"/>
    </source>
</evidence>
<dbReference type="AlphaFoldDB" id="M3FSM9"/>
<keyword evidence="2" id="KW-0238">DNA-binding</keyword>
<feature type="compositionally biased region" description="Polar residues" evidence="1">
    <location>
        <begin position="270"/>
        <end position="290"/>
    </location>
</feature>
<organism evidence="2 3">
    <name type="scientific">Leptospira interrogans serovar Grippotyphosa str. LT2186</name>
    <dbReference type="NCBI Taxonomy" id="1001599"/>
    <lineage>
        <taxon>Bacteria</taxon>
        <taxon>Pseudomonadati</taxon>
        <taxon>Spirochaetota</taxon>
        <taxon>Spirochaetia</taxon>
        <taxon>Leptospirales</taxon>
        <taxon>Leptospiraceae</taxon>
        <taxon>Leptospira</taxon>
    </lineage>
</organism>
<accession>M3FSM9</accession>
<evidence type="ECO:0000256" key="1">
    <source>
        <dbReference type="SAM" id="MobiDB-lite"/>
    </source>
</evidence>
<dbReference type="EMBL" id="AFME02000251">
    <property type="protein sequence ID" value="EMG10449.1"/>
    <property type="molecule type" value="Genomic_DNA"/>
</dbReference>
<reference evidence="2 3" key="1">
    <citation type="submission" date="2013-02" db="EMBL/GenBank/DDBJ databases">
        <authorList>
            <person name="Harkins D.M."/>
            <person name="Durkin A.S."/>
            <person name="Brinkac L.M."/>
            <person name="Haft D.H."/>
            <person name="Selengut J.D."/>
            <person name="Sanka R."/>
            <person name="DePew J."/>
            <person name="Purushe J."/>
            <person name="Tulsiani S.M."/>
            <person name="Graham G.C."/>
            <person name="Burns M.-A."/>
            <person name="Dohnt M.F."/>
            <person name="Smythe L.D."/>
            <person name="McKay D.B."/>
            <person name="Craig S.B."/>
            <person name="Vinetz J.M."/>
            <person name="Sutton G.G."/>
            <person name="Nierman W.C."/>
            <person name="Fouts D.E."/>
        </authorList>
    </citation>
    <scope>NUCLEOTIDE SEQUENCE [LARGE SCALE GENOMIC DNA]</scope>
    <source>
        <strain evidence="2 3">LT2186</strain>
    </source>
</reference>
<dbReference type="Proteomes" id="UP000011776">
    <property type="component" value="Unassembled WGS sequence"/>
</dbReference>
<protein>
    <submittedName>
        <fullName evidence="2">DNA-binding helix-turn-helix protein</fullName>
    </submittedName>
</protein>
<feature type="region of interest" description="Disordered" evidence="1">
    <location>
        <begin position="261"/>
        <end position="290"/>
    </location>
</feature>
<name>M3FSM9_LEPIR</name>